<evidence type="ECO:0000256" key="9">
    <source>
        <dbReference type="RuleBase" id="RU910715"/>
    </source>
</evidence>
<feature type="transmembrane region" description="Helical" evidence="9">
    <location>
        <begin position="104"/>
        <end position="127"/>
    </location>
</feature>
<dbReference type="GO" id="GO:0051260">
    <property type="term" value="P:protein homooligomerization"/>
    <property type="evidence" value="ECO:0007669"/>
    <property type="project" value="UniProtKB-ARBA"/>
</dbReference>
<feature type="transmembrane region" description="Helical" evidence="9">
    <location>
        <begin position="12"/>
        <end position="34"/>
    </location>
</feature>
<dbReference type="Proteomes" id="UP001141552">
    <property type="component" value="Unassembled WGS sequence"/>
</dbReference>
<feature type="transmembrane region" description="Helical" evidence="9">
    <location>
        <begin position="133"/>
        <end position="152"/>
    </location>
</feature>
<name>A0A9Q0G8G0_9ROSI</name>
<dbReference type="GO" id="GO:0005886">
    <property type="term" value="C:plasma membrane"/>
    <property type="evidence" value="ECO:0007669"/>
    <property type="project" value="UniProtKB-SubCell"/>
</dbReference>
<dbReference type="InterPro" id="IPR004316">
    <property type="entry name" value="SWEET_rpt"/>
</dbReference>
<reference evidence="10" key="2">
    <citation type="journal article" date="2023" name="Plants (Basel)">
        <title>Annotation of the Turnera subulata (Passifloraceae) Draft Genome Reveals the S-Locus Evolved after the Divergence of Turneroideae from Passifloroideae in a Stepwise Manner.</title>
        <authorList>
            <person name="Henning P.M."/>
            <person name="Roalson E.H."/>
            <person name="Mir W."/>
            <person name="McCubbin A.G."/>
            <person name="Shore J.S."/>
        </authorList>
    </citation>
    <scope>NUCLEOTIDE SEQUENCE</scope>
    <source>
        <strain evidence="10">F60SS</strain>
    </source>
</reference>
<sequence length="237" mass="26842">MTDTETTRTIVGILGNIISFFLFLSPVPTFATIIKDKAVHNFKPHPYVATVLNCMMWSFYGLPFVKPDSILVLTINAIGLAMEIVYVIIFFTYSPNKLRIKITVALLCEIGFMAAVVLITMLCFHTTGKRSMFVGILCIIFNIIMYASPLAVMKMVIKSKSVKYMPFTLSLANFLNGCIWVVYAFLKFDINIFLPNCLGTMSGLVQLILYACYYKTTRWDEEDEEPKDPEVEMTGRP</sequence>
<dbReference type="OrthoDB" id="409725at2759"/>
<dbReference type="InterPro" id="IPR047664">
    <property type="entry name" value="SWEET"/>
</dbReference>
<evidence type="ECO:0000256" key="5">
    <source>
        <dbReference type="ARBA" id="ARBA00022692"/>
    </source>
</evidence>
<comment type="subcellular location">
    <subcellularLocation>
        <location evidence="9">Cell membrane</location>
        <topology evidence="9">Multi-pass membrane protein</topology>
    </subcellularLocation>
    <subcellularLocation>
        <location evidence="1">Endomembrane system</location>
        <topology evidence="1">Multi-pass membrane protein</topology>
    </subcellularLocation>
</comment>
<feature type="transmembrane region" description="Helical" evidence="9">
    <location>
        <begin position="192"/>
        <end position="213"/>
    </location>
</feature>
<evidence type="ECO:0000256" key="3">
    <source>
        <dbReference type="ARBA" id="ARBA00022448"/>
    </source>
</evidence>
<feature type="transmembrane region" description="Helical" evidence="9">
    <location>
        <begin position="164"/>
        <end position="186"/>
    </location>
</feature>
<evidence type="ECO:0000256" key="1">
    <source>
        <dbReference type="ARBA" id="ARBA00004127"/>
    </source>
</evidence>
<dbReference type="EMBL" id="JAKUCV010001691">
    <property type="protein sequence ID" value="KAJ4845380.1"/>
    <property type="molecule type" value="Genomic_DNA"/>
</dbReference>
<dbReference type="Gene3D" id="1.20.1280.290">
    <property type="match status" value="2"/>
</dbReference>
<dbReference type="GO" id="GO:0012505">
    <property type="term" value="C:endomembrane system"/>
    <property type="evidence" value="ECO:0007669"/>
    <property type="project" value="UniProtKB-SubCell"/>
</dbReference>
<evidence type="ECO:0000256" key="7">
    <source>
        <dbReference type="ARBA" id="ARBA00022989"/>
    </source>
</evidence>
<evidence type="ECO:0000313" key="11">
    <source>
        <dbReference type="Proteomes" id="UP001141552"/>
    </source>
</evidence>
<dbReference type="FunFam" id="1.20.1280.290:FF:000001">
    <property type="entry name" value="Bidirectional sugar transporter SWEET"/>
    <property type="match status" value="1"/>
</dbReference>
<dbReference type="Pfam" id="PF03083">
    <property type="entry name" value="MtN3_slv"/>
    <property type="match status" value="2"/>
</dbReference>
<dbReference type="AlphaFoldDB" id="A0A9Q0G8G0"/>
<keyword evidence="11" id="KW-1185">Reference proteome</keyword>
<feature type="transmembrane region" description="Helical" evidence="9">
    <location>
        <begin position="46"/>
        <end position="64"/>
    </location>
</feature>
<gene>
    <name evidence="10" type="primary">SWEET5</name>
    <name evidence="10" type="ORF">Tsubulata_037304</name>
</gene>
<evidence type="ECO:0000256" key="8">
    <source>
        <dbReference type="ARBA" id="ARBA00023136"/>
    </source>
</evidence>
<organism evidence="10 11">
    <name type="scientific">Turnera subulata</name>
    <dbReference type="NCBI Taxonomy" id="218843"/>
    <lineage>
        <taxon>Eukaryota</taxon>
        <taxon>Viridiplantae</taxon>
        <taxon>Streptophyta</taxon>
        <taxon>Embryophyta</taxon>
        <taxon>Tracheophyta</taxon>
        <taxon>Spermatophyta</taxon>
        <taxon>Magnoliopsida</taxon>
        <taxon>eudicotyledons</taxon>
        <taxon>Gunneridae</taxon>
        <taxon>Pentapetalae</taxon>
        <taxon>rosids</taxon>
        <taxon>fabids</taxon>
        <taxon>Malpighiales</taxon>
        <taxon>Passifloraceae</taxon>
        <taxon>Turnera</taxon>
    </lineage>
</organism>
<comment type="similarity">
    <text evidence="2 9">Belongs to the SWEET sugar transporter family.</text>
</comment>
<comment type="caution">
    <text evidence="10">The sequence shown here is derived from an EMBL/GenBank/DDBJ whole genome shotgun (WGS) entry which is preliminary data.</text>
</comment>
<reference evidence="10" key="1">
    <citation type="submission" date="2022-02" db="EMBL/GenBank/DDBJ databases">
        <authorList>
            <person name="Henning P.M."/>
            <person name="McCubbin A.G."/>
            <person name="Shore J.S."/>
        </authorList>
    </citation>
    <scope>NUCLEOTIDE SEQUENCE</scope>
    <source>
        <strain evidence="10">F60SS</strain>
        <tissue evidence="10">Leaves</tissue>
    </source>
</reference>
<keyword evidence="8 9" id="KW-0472">Membrane</keyword>
<keyword evidence="4 9" id="KW-0762">Sugar transport</keyword>
<comment type="function">
    <text evidence="9">Mediates both low-affinity uptake and efflux of sugar across the membrane.</text>
</comment>
<evidence type="ECO:0000256" key="2">
    <source>
        <dbReference type="ARBA" id="ARBA00007809"/>
    </source>
</evidence>
<keyword evidence="3 9" id="KW-0813">Transport</keyword>
<dbReference type="PANTHER" id="PTHR10791:SF159">
    <property type="entry name" value="BIDIRECTIONAL SUGAR TRANSPORTER SWEET5"/>
    <property type="match status" value="1"/>
</dbReference>
<evidence type="ECO:0000256" key="4">
    <source>
        <dbReference type="ARBA" id="ARBA00022597"/>
    </source>
</evidence>
<keyword evidence="6" id="KW-0677">Repeat</keyword>
<dbReference type="PANTHER" id="PTHR10791">
    <property type="entry name" value="RAG1-ACTIVATING PROTEIN 1"/>
    <property type="match status" value="1"/>
</dbReference>
<keyword evidence="7 9" id="KW-1133">Transmembrane helix</keyword>
<dbReference type="GO" id="GO:0051119">
    <property type="term" value="F:sugar transmembrane transporter activity"/>
    <property type="evidence" value="ECO:0007669"/>
    <property type="project" value="InterPro"/>
</dbReference>
<protein>
    <recommendedName>
        <fullName evidence="9">Bidirectional sugar transporter SWEET</fullName>
    </recommendedName>
</protein>
<evidence type="ECO:0000256" key="6">
    <source>
        <dbReference type="ARBA" id="ARBA00022737"/>
    </source>
</evidence>
<accession>A0A9Q0G8G0</accession>
<dbReference type="FunFam" id="1.20.1280.290:FF:000002">
    <property type="entry name" value="Bidirectional sugar transporter SWEET"/>
    <property type="match status" value="1"/>
</dbReference>
<evidence type="ECO:0000313" key="10">
    <source>
        <dbReference type="EMBL" id="KAJ4845380.1"/>
    </source>
</evidence>
<proteinExistence type="inferred from homology"/>
<keyword evidence="5 9" id="KW-0812">Transmembrane</keyword>
<feature type="transmembrane region" description="Helical" evidence="9">
    <location>
        <begin position="70"/>
        <end position="92"/>
    </location>
</feature>